<evidence type="ECO:0000313" key="1">
    <source>
        <dbReference type="EMBL" id="GAH13437.1"/>
    </source>
</evidence>
<name>X1CZX4_9ZZZZ</name>
<protein>
    <submittedName>
        <fullName evidence="1">Uncharacterized protein</fullName>
    </submittedName>
</protein>
<sequence>MPDPIERKSLPWALAITKAKGIEPNKYEPTIKIINVIKLQMPFTPLETQ</sequence>
<organism evidence="1">
    <name type="scientific">marine sediment metagenome</name>
    <dbReference type="NCBI Taxonomy" id="412755"/>
    <lineage>
        <taxon>unclassified sequences</taxon>
        <taxon>metagenomes</taxon>
        <taxon>ecological metagenomes</taxon>
    </lineage>
</organism>
<dbReference type="EMBL" id="BART01031351">
    <property type="protein sequence ID" value="GAH13437.1"/>
    <property type="molecule type" value="Genomic_DNA"/>
</dbReference>
<proteinExistence type="predicted"/>
<comment type="caution">
    <text evidence="1">The sequence shown here is derived from an EMBL/GenBank/DDBJ whole genome shotgun (WGS) entry which is preliminary data.</text>
</comment>
<gene>
    <name evidence="1" type="ORF">S01H4_54473</name>
</gene>
<dbReference type="AlphaFoldDB" id="X1CZX4"/>
<reference evidence="1" key="1">
    <citation type="journal article" date="2014" name="Front. Microbiol.">
        <title>High frequency of phylogenetically diverse reductive dehalogenase-homologous genes in deep subseafloor sedimentary metagenomes.</title>
        <authorList>
            <person name="Kawai M."/>
            <person name="Futagami T."/>
            <person name="Toyoda A."/>
            <person name="Takaki Y."/>
            <person name="Nishi S."/>
            <person name="Hori S."/>
            <person name="Arai W."/>
            <person name="Tsubouchi T."/>
            <person name="Morono Y."/>
            <person name="Uchiyama I."/>
            <person name="Ito T."/>
            <person name="Fujiyama A."/>
            <person name="Inagaki F."/>
            <person name="Takami H."/>
        </authorList>
    </citation>
    <scope>NUCLEOTIDE SEQUENCE</scope>
    <source>
        <strain evidence="1">Expedition CK06-06</strain>
    </source>
</reference>
<accession>X1CZX4</accession>
<feature type="non-terminal residue" evidence="1">
    <location>
        <position position="49"/>
    </location>
</feature>